<reference evidence="1 2" key="1">
    <citation type="journal article" date="2021" name="Hortic Res">
        <title>High-quality reference genome and annotation aids understanding of berry development for evergreen blueberry (Vaccinium darrowii).</title>
        <authorList>
            <person name="Yu J."/>
            <person name="Hulse-Kemp A.M."/>
            <person name="Babiker E."/>
            <person name="Staton M."/>
        </authorList>
    </citation>
    <scope>NUCLEOTIDE SEQUENCE [LARGE SCALE GENOMIC DNA]</scope>
    <source>
        <strain evidence="2">cv. NJ 8807/NJ 8810</strain>
        <tissue evidence="1">Young leaf</tissue>
    </source>
</reference>
<keyword evidence="2" id="KW-1185">Reference proteome</keyword>
<accession>A0ACB7Z0D6</accession>
<proteinExistence type="predicted"/>
<dbReference type="Proteomes" id="UP000828048">
    <property type="component" value="Chromosome 3"/>
</dbReference>
<gene>
    <name evidence="1" type="ORF">Vadar_029740</name>
</gene>
<organism evidence="1 2">
    <name type="scientific">Vaccinium darrowii</name>
    <dbReference type="NCBI Taxonomy" id="229202"/>
    <lineage>
        <taxon>Eukaryota</taxon>
        <taxon>Viridiplantae</taxon>
        <taxon>Streptophyta</taxon>
        <taxon>Embryophyta</taxon>
        <taxon>Tracheophyta</taxon>
        <taxon>Spermatophyta</taxon>
        <taxon>Magnoliopsida</taxon>
        <taxon>eudicotyledons</taxon>
        <taxon>Gunneridae</taxon>
        <taxon>Pentapetalae</taxon>
        <taxon>asterids</taxon>
        <taxon>Ericales</taxon>
        <taxon>Ericaceae</taxon>
        <taxon>Vaccinioideae</taxon>
        <taxon>Vaccinieae</taxon>
        <taxon>Vaccinium</taxon>
    </lineage>
</organism>
<evidence type="ECO:0000313" key="1">
    <source>
        <dbReference type="EMBL" id="KAH7858954.1"/>
    </source>
</evidence>
<dbReference type="EMBL" id="CM037153">
    <property type="protein sequence ID" value="KAH7858954.1"/>
    <property type="molecule type" value="Genomic_DNA"/>
</dbReference>
<evidence type="ECO:0000313" key="2">
    <source>
        <dbReference type="Proteomes" id="UP000828048"/>
    </source>
</evidence>
<sequence length="221" mass="24670">MQQLEPLHRDSVKARSYPGKTDVFAVGTDTTSTTLEWVVTEVLKHPQIMKKLQAEVRGIAQSRQLITEGDLDQMPYLKAVVKEALRLHPPLPLLVPRESTKDVQVMVYDIATGTCVFVNVWWIGRDPASWDEPEEFRLEKFFNSSVGFRGHDFELIPIGAGRRGGPGYQFSAAIDELALANLVHKFDLALPDGVDLDVSEVSGLTIHRKFPLLVVATPYSC</sequence>
<protein>
    <submittedName>
        <fullName evidence="1">Uncharacterized protein</fullName>
    </submittedName>
</protein>
<name>A0ACB7Z0D6_9ERIC</name>
<comment type="caution">
    <text evidence="1">The sequence shown here is derived from an EMBL/GenBank/DDBJ whole genome shotgun (WGS) entry which is preliminary data.</text>
</comment>